<dbReference type="Pfam" id="PF24366">
    <property type="entry name" value="DUF7522"/>
    <property type="match status" value="1"/>
</dbReference>
<name>A0A5N5U872_9EURY</name>
<protein>
    <recommendedName>
        <fullName evidence="3">Roadblock/LAMTOR2 domain-containing protein</fullName>
    </recommendedName>
</protein>
<dbReference type="EMBL" id="QKKZ01000002">
    <property type="protein sequence ID" value="KAB7514717.1"/>
    <property type="molecule type" value="Genomic_DNA"/>
</dbReference>
<gene>
    <name evidence="1" type="ORF">DM867_06265</name>
</gene>
<keyword evidence="2" id="KW-1185">Reference proteome</keyword>
<dbReference type="InterPro" id="IPR055944">
    <property type="entry name" value="DUF7522"/>
</dbReference>
<evidence type="ECO:0008006" key="3">
    <source>
        <dbReference type="Google" id="ProtNLM"/>
    </source>
</evidence>
<dbReference type="Proteomes" id="UP000326865">
    <property type="component" value="Unassembled WGS sequence"/>
</dbReference>
<comment type="caution">
    <text evidence="1">The sequence shown here is derived from an EMBL/GenBank/DDBJ whole genome shotgun (WGS) entry which is preliminary data.</text>
</comment>
<reference evidence="1 2" key="1">
    <citation type="submission" date="2019-10" db="EMBL/GenBank/DDBJ databases">
        <title>Unraveling microbial dark matter from salterns through culturing: the case of the genus Halosegnis.</title>
        <authorList>
            <person name="Duran-Viseras A."/>
            <person name="Andrei A.-S."/>
            <person name="Vera-Gargallo B."/>
            <person name="Ghai R."/>
            <person name="Sanchez-Porro C."/>
            <person name="Ventosa A."/>
        </authorList>
    </citation>
    <scope>NUCLEOTIDE SEQUENCE [LARGE SCALE GENOMIC DNA]</scope>
    <source>
        <strain evidence="1 2">F18-79</strain>
    </source>
</reference>
<sequence length="121" mass="13564">MPDELLTTLQTFLGDDLHAFAAYDGEEIGNYYVHDDLEELLSEEDIDAIQQNTIFESIGSRGLESIYPEAGTLRATIHEFEEMIVINVLVADTEGVLLSVDADTDVQVRAIVDRCRTHFTE</sequence>
<accession>A0A5N5U872</accession>
<organism evidence="1 2">
    <name type="scientific">Halosegnis rubeus</name>
    <dbReference type="NCBI Taxonomy" id="2212850"/>
    <lineage>
        <taxon>Archaea</taxon>
        <taxon>Methanobacteriati</taxon>
        <taxon>Methanobacteriota</taxon>
        <taxon>Stenosarchaea group</taxon>
        <taxon>Halobacteria</taxon>
        <taxon>Halobacteriales</taxon>
        <taxon>Natronomonadaceae</taxon>
        <taxon>Halosegnis</taxon>
    </lineage>
</organism>
<dbReference type="RefSeq" id="WP_152133958.1">
    <property type="nucleotide sequence ID" value="NZ_QKKZ01000002.1"/>
</dbReference>
<proteinExistence type="predicted"/>
<evidence type="ECO:0000313" key="1">
    <source>
        <dbReference type="EMBL" id="KAB7514717.1"/>
    </source>
</evidence>
<evidence type="ECO:0000313" key="2">
    <source>
        <dbReference type="Proteomes" id="UP000326865"/>
    </source>
</evidence>
<dbReference type="AlphaFoldDB" id="A0A5N5U872"/>